<dbReference type="RefSeq" id="WP_036579243.1">
    <property type="nucleotide sequence ID" value="NZ_KK082138.1"/>
</dbReference>
<keyword evidence="12" id="KW-0966">Cell projection</keyword>
<gene>
    <name evidence="12" type="ORF">BG53_11655</name>
</gene>
<dbReference type="Gene3D" id="1.10.287.1700">
    <property type="match status" value="1"/>
</dbReference>
<keyword evidence="11" id="KW-0175">Coiled coil</keyword>
<evidence type="ECO:0000256" key="4">
    <source>
        <dbReference type="ARBA" id="ARBA00022448"/>
    </source>
</evidence>
<evidence type="ECO:0000256" key="8">
    <source>
        <dbReference type="ARBA" id="ARBA00022927"/>
    </source>
</evidence>
<evidence type="ECO:0000256" key="9">
    <source>
        <dbReference type="ARBA" id="ARBA00023136"/>
    </source>
</evidence>
<keyword evidence="9" id="KW-0472">Membrane</keyword>
<dbReference type="GO" id="GO:0044781">
    <property type="term" value="P:bacterial-type flagellum organization"/>
    <property type="evidence" value="ECO:0007669"/>
    <property type="project" value="UniProtKB-KW"/>
</dbReference>
<comment type="similarity">
    <text evidence="2">Belongs to the FliJ family.</text>
</comment>
<evidence type="ECO:0000313" key="13">
    <source>
        <dbReference type="Proteomes" id="UP000053750"/>
    </source>
</evidence>
<evidence type="ECO:0000313" key="12">
    <source>
        <dbReference type="EMBL" id="EXX91329.1"/>
    </source>
</evidence>
<keyword evidence="6" id="KW-0145">Chemotaxis</keyword>
<dbReference type="NCBIfam" id="TIGR02473">
    <property type="entry name" value="flagell_FliJ"/>
    <property type="match status" value="1"/>
</dbReference>
<keyword evidence="7" id="KW-1005">Bacterial flagellum biogenesis</keyword>
<evidence type="ECO:0000256" key="2">
    <source>
        <dbReference type="ARBA" id="ARBA00010004"/>
    </source>
</evidence>
<keyword evidence="12" id="KW-0969">Cilium</keyword>
<dbReference type="GO" id="GO:0005886">
    <property type="term" value="C:plasma membrane"/>
    <property type="evidence" value="ECO:0007669"/>
    <property type="project" value="UniProtKB-SubCell"/>
</dbReference>
<name>A0A9W5S3H7_9BACL</name>
<protein>
    <recommendedName>
        <fullName evidence="3">Flagellar FliJ protein</fullName>
    </recommendedName>
</protein>
<dbReference type="GO" id="GO:0071973">
    <property type="term" value="P:bacterial-type flagellum-dependent cell motility"/>
    <property type="evidence" value="ECO:0007669"/>
    <property type="project" value="InterPro"/>
</dbReference>
<accession>A0A9W5S3H7</accession>
<organism evidence="12 13">
    <name type="scientific">Paenibacillus darwinianus</name>
    <dbReference type="NCBI Taxonomy" id="1380763"/>
    <lineage>
        <taxon>Bacteria</taxon>
        <taxon>Bacillati</taxon>
        <taxon>Bacillota</taxon>
        <taxon>Bacilli</taxon>
        <taxon>Bacillales</taxon>
        <taxon>Paenibacillaceae</taxon>
        <taxon>Paenibacillus</taxon>
    </lineage>
</organism>
<evidence type="ECO:0000256" key="5">
    <source>
        <dbReference type="ARBA" id="ARBA00022475"/>
    </source>
</evidence>
<dbReference type="InterPro" id="IPR053716">
    <property type="entry name" value="Flag_assembly_chemotaxis_eff"/>
</dbReference>
<comment type="caution">
    <text evidence="12">The sequence shown here is derived from an EMBL/GenBank/DDBJ whole genome shotgun (WGS) entry which is preliminary data.</text>
</comment>
<keyword evidence="5" id="KW-1003">Cell membrane</keyword>
<dbReference type="AlphaFoldDB" id="A0A9W5S3H7"/>
<keyword evidence="8" id="KW-0653">Protein transport</keyword>
<reference evidence="12 13" key="1">
    <citation type="submission" date="2014-02" db="EMBL/GenBank/DDBJ databases">
        <title>Genome sequence of Paenibacillus darwinianus reveals adaptive mechanisms for survival in Antarctic soils.</title>
        <authorList>
            <person name="Dsouza M."/>
            <person name="Taylor M.W."/>
            <person name="Turner S.J."/>
            <person name="Aislabie J."/>
        </authorList>
    </citation>
    <scope>NUCLEOTIDE SEQUENCE [LARGE SCALE GENOMIC DNA]</scope>
    <source>
        <strain evidence="12 13">CE1</strain>
    </source>
</reference>
<keyword evidence="4" id="KW-0813">Transport</keyword>
<keyword evidence="13" id="KW-1185">Reference proteome</keyword>
<evidence type="ECO:0000256" key="6">
    <source>
        <dbReference type="ARBA" id="ARBA00022500"/>
    </source>
</evidence>
<dbReference type="Pfam" id="PF02050">
    <property type="entry name" value="FliJ"/>
    <property type="match status" value="1"/>
</dbReference>
<dbReference type="GO" id="GO:0015031">
    <property type="term" value="P:protein transport"/>
    <property type="evidence" value="ECO:0007669"/>
    <property type="project" value="UniProtKB-KW"/>
</dbReference>
<sequence length="148" mass="17309">MSKYRYPLQRIVDLKTSEKTQAEWMLSAAIGKLHEEERKLEQLASELAGCQERLHAAASEGIPLAELQLIQHYISYLESRIDCKKQDVRCAQTEVEHEQGRLSLKMMDEKIWLKTKEKALDAFLQDMRLKEQNELDEMATVRYMLPAR</sequence>
<dbReference type="OrthoDB" id="2678901at2"/>
<dbReference type="GO" id="GO:0009288">
    <property type="term" value="C:bacterial-type flagellum"/>
    <property type="evidence" value="ECO:0007669"/>
    <property type="project" value="InterPro"/>
</dbReference>
<dbReference type="Proteomes" id="UP000053750">
    <property type="component" value="Unassembled WGS sequence"/>
</dbReference>
<evidence type="ECO:0000256" key="1">
    <source>
        <dbReference type="ARBA" id="ARBA00004413"/>
    </source>
</evidence>
<dbReference type="InterPro" id="IPR012823">
    <property type="entry name" value="Flagell_FliJ"/>
</dbReference>
<keyword evidence="12" id="KW-0282">Flagellum</keyword>
<evidence type="ECO:0000256" key="3">
    <source>
        <dbReference type="ARBA" id="ARBA00020392"/>
    </source>
</evidence>
<evidence type="ECO:0000256" key="10">
    <source>
        <dbReference type="ARBA" id="ARBA00023225"/>
    </source>
</evidence>
<dbReference type="GO" id="GO:0006935">
    <property type="term" value="P:chemotaxis"/>
    <property type="evidence" value="ECO:0007669"/>
    <property type="project" value="UniProtKB-KW"/>
</dbReference>
<dbReference type="EMBL" id="JFHU01000033">
    <property type="protein sequence ID" value="EXX91329.1"/>
    <property type="molecule type" value="Genomic_DNA"/>
</dbReference>
<evidence type="ECO:0000256" key="7">
    <source>
        <dbReference type="ARBA" id="ARBA00022795"/>
    </source>
</evidence>
<keyword evidence="10" id="KW-1006">Bacterial flagellum protein export</keyword>
<feature type="coiled-coil region" evidence="11">
    <location>
        <begin position="26"/>
        <end position="60"/>
    </location>
</feature>
<proteinExistence type="inferred from homology"/>
<evidence type="ECO:0000256" key="11">
    <source>
        <dbReference type="SAM" id="Coils"/>
    </source>
</evidence>
<comment type="subcellular location">
    <subcellularLocation>
        <location evidence="1">Cell membrane</location>
        <topology evidence="1">Peripheral membrane protein</topology>
        <orientation evidence="1">Cytoplasmic side</orientation>
    </subcellularLocation>
</comment>